<feature type="compositionally biased region" description="Basic and acidic residues" evidence="1">
    <location>
        <begin position="19"/>
        <end position="28"/>
    </location>
</feature>
<evidence type="ECO:0000256" key="1">
    <source>
        <dbReference type="SAM" id="MobiDB-lite"/>
    </source>
</evidence>
<feature type="compositionally biased region" description="Basic and acidic residues" evidence="1">
    <location>
        <begin position="51"/>
        <end position="67"/>
    </location>
</feature>
<protein>
    <submittedName>
        <fullName evidence="2">Uncharacterized protein</fullName>
    </submittedName>
</protein>
<feature type="region of interest" description="Disordered" evidence="1">
    <location>
        <begin position="47"/>
        <end position="178"/>
    </location>
</feature>
<reference evidence="2" key="1">
    <citation type="journal article" date="2018" name="Genome Res.">
        <title>The genomic architecture and molecular evolution of ant odorant receptors.</title>
        <authorList>
            <person name="McKenzie S.K."/>
            <person name="Kronauer D.J.C."/>
        </authorList>
    </citation>
    <scope>NUCLEOTIDE SEQUENCE [LARGE SCALE GENOMIC DNA]</scope>
    <source>
        <strain evidence="2">Clonal line C1</strain>
    </source>
</reference>
<evidence type="ECO:0000313" key="2">
    <source>
        <dbReference type="EMBL" id="RLU24140.1"/>
    </source>
</evidence>
<name>A0A3L8DUK1_OOCBI</name>
<dbReference type="EMBL" id="QOIP01000004">
    <property type="protein sequence ID" value="RLU24140.1"/>
    <property type="molecule type" value="Genomic_DNA"/>
</dbReference>
<organism evidence="2">
    <name type="scientific">Ooceraea biroi</name>
    <name type="common">Clonal raider ant</name>
    <name type="synonym">Cerapachys biroi</name>
    <dbReference type="NCBI Taxonomy" id="2015173"/>
    <lineage>
        <taxon>Eukaryota</taxon>
        <taxon>Metazoa</taxon>
        <taxon>Ecdysozoa</taxon>
        <taxon>Arthropoda</taxon>
        <taxon>Hexapoda</taxon>
        <taxon>Insecta</taxon>
        <taxon>Pterygota</taxon>
        <taxon>Neoptera</taxon>
        <taxon>Endopterygota</taxon>
        <taxon>Hymenoptera</taxon>
        <taxon>Apocrita</taxon>
        <taxon>Aculeata</taxon>
        <taxon>Formicoidea</taxon>
        <taxon>Formicidae</taxon>
        <taxon>Dorylinae</taxon>
        <taxon>Ooceraea</taxon>
    </lineage>
</organism>
<gene>
    <name evidence="2" type="ORF">DMN91_004350</name>
</gene>
<feature type="compositionally biased region" description="Pro residues" evidence="1">
    <location>
        <begin position="165"/>
        <end position="178"/>
    </location>
</feature>
<accession>A0A3L8DUK1</accession>
<sequence length="213" mass="24172">MATTGRRRSPETRTPALQRHREFCGKTRTEIHRPLYGTKNHITGYCTARGQRPEPRKCTRQGLEKVRPRVKAPRRRDNNNPHAPYVDTQRRQSSTMSRCEHRQAQAAAQQVTPVRPAYSPPKEATVRPPTSHPRYPRSRQDQLCAALGTPPPSRRPRVPSARPARTPPTPAPTHPAPLTPAQFRAEMEALFGRISDSDPDDFMGLGDYYFIIQ</sequence>
<dbReference type="AlphaFoldDB" id="A0A3L8DUK1"/>
<reference evidence="2" key="2">
    <citation type="submission" date="2018-07" db="EMBL/GenBank/DDBJ databases">
        <authorList>
            <person name="Mckenzie S.K."/>
            <person name="Kronauer D.J.C."/>
        </authorList>
    </citation>
    <scope>NUCLEOTIDE SEQUENCE</scope>
    <source>
        <strain evidence="2">Clonal line C1</strain>
    </source>
</reference>
<feature type="region of interest" description="Disordered" evidence="1">
    <location>
        <begin position="1"/>
        <end position="28"/>
    </location>
</feature>
<comment type="caution">
    <text evidence="2">The sequence shown here is derived from an EMBL/GenBank/DDBJ whole genome shotgun (WGS) entry which is preliminary data.</text>
</comment>
<dbReference type="Proteomes" id="UP000279307">
    <property type="component" value="Chromosome 4"/>
</dbReference>
<proteinExistence type="predicted"/>